<reference evidence="4" key="1">
    <citation type="submission" date="2016-10" db="EMBL/GenBank/DDBJ databases">
        <authorList>
            <person name="Varghese N."/>
            <person name="Submissions S."/>
        </authorList>
    </citation>
    <scope>NUCLEOTIDE SEQUENCE [LARGE SCALE GENOMIC DNA]</scope>
    <source>
        <strain evidence="4">DSM 45237</strain>
    </source>
</reference>
<keyword evidence="1" id="KW-0175">Coiled coil</keyword>
<dbReference type="OrthoDB" id="9935297at2"/>
<feature type="coiled-coil region" evidence="1">
    <location>
        <begin position="21"/>
        <end position="48"/>
    </location>
</feature>
<evidence type="ECO:0000313" key="3">
    <source>
        <dbReference type="EMBL" id="SEF18688.1"/>
    </source>
</evidence>
<dbReference type="EMBL" id="FNUC01000004">
    <property type="protein sequence ID" value="SEF18688.1"/>
    <property type="molecule type" value="Genomic_DNA"/>
</dbReference>
<name>A0A1H5PZS0_9ACTN</name>
<evidence type="ECO:0000256" key="2">
    <source>
        <dbReference type="SAM" id="MobiDB-lite"/>
    </source>
</evidence>
<dbReference type="Proteomes" id="UP000181980">
    <property type="component" value="Unassembled WGS sequence"/>
</dbReference>
<organism evidence="3 4">
    <name type="scientific">Jiangella alba</name>
    <dbReference type="NCBI Taxonomy" id="561176"/>
    <lineage>
        <taxon>Bacteria</taxon>
        <taxon>Bacillati</taxon>
        <taxon>Actinomycetota</taxon>
        <taxon>Actinomycetes</taxon>
        <taxon>Jiangellales</taxon>
        <taxon>Jiangellaceae</taxon>
        <taxon>Jiangella</taxon>
    </lineage>
</organism>
<dbReference type="AlphaFoldDB" id="A0A1H5PZS0"/>
<evidence type="ECO:0000256" key="1">
    <source>
        <dbReference type="SAM" id="Coils"/>
    </source>
</evidence>
<accession>A0A1H5PZS0</accession>
<feature type="region of interest" description="Disordered" evidence="2">
    <location>
        <begin position="68"/>
        <end position="87"/>
    </location>
</feature>
<keyword evidence="4" id="KW-1185">Reference proteome</keyword>
<evidence type="ECO:0000313" key="4">
    <source>
        <dbReference type="Proteomes" id="UP000181980"/>
    </source>
</evidence>
<gene>
    <name evidence="3" type="ORF">SAMN04488561_6757</name>
</gene>
<sequence length="87" mass="9557">MNIPTFDDVQAPNIRAANEHLRRQVERIPALLRRIATLEAELQDARTVLELSAPSWWMTLIDRGHALADDGSPTAGATGSEARITVP</sequence>
<proteinExistence type="predicted"/>
<protein>
    <submittedName>
        <fullName evidence="3">Uncharacterized protein</fullName>
    </submittedName>
</protein>
<dbReference type="RefSeq" id="WP_074946885.1">
    <property type="nucleotide sequence ID" value="NZ_FNUC01000004.1"/>
</dbReference>